<dbReference type="EMBL" id="SGPM01000767">
    <property type="protein sequence ID" value="THH16024.1"/>
    <property type="molecule type" value="Genomic_DNA"/>
</dbReference>
<evidence type="ECO:0000256" key="4">
    <source>
        <dbReference type="ARBA" id="ARBA00022729"/>
    </source>
</evidence>
<dbReference type="InterPro" id="IPR012132">
    <property type="entry name" value="GMC_OxRdtase"/>
</dbReference>
<evidence type="ECO:0000256" key="5">
    <source>
        <dbReference type="ARBA" id="ARBA00022827"/>
    </source>
</evidence>
<dbReference type="Pfam" id="PF05199">
    <property type="entry name" value="GMC_oxred_C"/>
    <property type="match status" value="1"/>
</dbReference>
<dbReference type="InterPro" id="IPR000172">
    <property type="entry name" value="GMC_OxRdtase_N"/>
</dbReference>
<keyword evidence="4" id="KW-0732">Signal</keyword>
<evidence type="ECO:0000256" key="7">
    <source>
        <dbReference type="PIRSR" id="PIRSR000137-1"/>
    </source>
</evidence>
<reference evidence="11 12" key="1">
    <citation type="submission" date="2019-02" db="EMBL/GenBank/DDBJ databases">
        <title>Genome sequencing of the rare red list fungi Antrodiella citrinella (Flaviporus citrinellus).</title>
        <authorList>
            <person name="Buettner E."/>
            <person name="Kellner H."/>
        </authorList>
    </citation>
    <scope>NUCLEOTIDE SEQUENCE [LARGE SCALE GENOMIC DNA]</scope>
    <source>
        <strain evidence="11 12">DSM 108506</strain>
    </source>
</reference>
<comment type="caution">
    <text evidence="11">The sequence shown here is derived from an EMBL/GenBank/DDBJ whole genome shotgun (WGS) entry which is preliminary data.</text>
</comment>
<accession>A0A4S4LU77</accession>
<dbReference type="Gene3D" id="3.30.560.10">
    <property type="entry name" value="Glucose Oxidase, domain 3"/>
    <property type="match status" value="1"/>
</dbReference>
<feature type="domain" description="Glucose-methanol-choline oxidoreductase N-terminal" evidence="10">
    <location>
        <begin position="91"/>
        <end position="114"/>
    </location>
</feature>
<dbReference type="InterPro" id="IPR036188">
    <property type="entry name" value="FAD/NAD-bd_sf"/>
</dbReference>
<gene>
    <name evidence="11" type="ORF">EUX98_g9367</name>
</gene>
<dbReference type="PANTHER" id="PTHR11552:SF201">
    <property type="entry name" value="GLUCOSE-METHANOL-CHOLINE OXIDOREDUCTASE N-TERMINAL DOMAIN-CONTAINING PROTEIN"/>
    <property type="match status" value="1"/>
</dbReference>
<evidence type="ECO:0000256" key="6">
    <source>
        <dbReference type="ARBA" id="ARBA00023002"/>
    </source>
</evidence>
<dbReference type="SUPFAM" id="SSF54373">
    <property type="entry name" value="FAD-linked reductases, C-terminal domain"/>
    <property type="match status" value="1"/>
</dbReference>
<evidence type="ECO:0000313" key="12">
    <source>
        <dbReference type="Proteomes" id="UP000308730"/>
    </source>
</evidence>
<dbReference type="InterPro" id="IPR007867">
    <property type="entry name" value="GMC_OxRtase_C"/>
</dbReference>
<dbReference type="PIRSF" id="PIRSF000137">
    <property type="entry name" value="Alcohol_oxidase"/>
    <property type="match status" value="1"/>
</dbReference>
<keyword evidence="3 9" id="KW-0285">Flavoprotein</keyword>
<name>A0A4S4LU77_9APHY</name>
<protein>
    <recommendedName>
        <fullName evidence="10">Glucose-methanol-choline oxidoreductase N-terminal domain-containing protein</fullName>
    </recommendedName>
</protein>
<evidence type="ECO:0000256" key="9">
    <source>
        <dbReference type="RuleBase" id="RU003968"/>
    </source>
</evidence>
<dbReference type="PROSITE" id="PS00623">
    <property type="entry name" value="GMC_OXRED_1"/>
    <property type="match status" value="1"/>
</dbReference>
<evidence type="ECO:0000256" key="1">
    <source>
        <dbReference type="ARBA" id="ARBA00001974"/>
    </source>
</evidence>
<feature type="binding site" evidence="8">
    <location>
        <begin position="546"/>
        <end position="547"/>
    </location>
    <ligand>
        <name>FAD</name>
        <dbReference type="ChEBI" id="CHEBI:57692"/>
    </ligand>
</feature>
<dbReference type="OrthoDB" id="269227at2759"/>
<comment type="cofactor">
    <cofactor evidence="1 8">
        <name>FAD</name>
        <dbReference type="ChEBI" id="CHEBI:57692"/>
    </cofactor>
</comment>
<proteinExistence type="inferred from homology"/>
<dbReference type="Pfam" id="PF00732">
    <property type="entry name" value="GMC_oxred_N"/>
    <property type="match status" value="1"/>
</dbReference>
<dbReference type="GO" id="GO:0050660">
    <property type="term" value="F:flavin adenine dinucleotide binding"/>
    <property type="evidence" value="ECO:0007669"/>
    <property type="project" value="InterPro"/>
</dbReference>
<evidence type="ECO:0000256" key="8">
    <source>
        <dbReference type="PIRSR" id="PIRSR000137-2"/>
    </source>
</evidence>
<feature type="binding site" evidence="8">
    <location>
        <position position="251"/>
    </location>
    <ligand>
        <name>FAD</name>
        <dbReference type="ChEBI" id="CHEBI:57692"/>
    </ligand>
</feature>
<sequence length="612" mass="67034">MATVKDVLAKGSFDYVVIGGGTAGLTLASKLTENPSNSVLVLEAGNDTTSNADILRPASYGVQFGNDALSWTYKTVKQSHARNREAVWMRGKGLGGSSGINFMAYVRPSGDDVDGSIQFELVVCKLTHMFVQTLNVLSFSLIHPYPSFVPPSHPNAAFDVHLKAAQKLGTHGPLKLSYPPASNEIEFAALEAFNKIGVPIAADPFGGDIKGVWMTPNTYDPVSHTRSYAATAYYLPHRNRPNYTVLLDAYVARIITKKTTNGAVTASGVEFLHDGKKYAVSANKEVIVSAGGLKSAQILELSGIGRKEVLEKINVPVQVDLRGVGTNVQEHIFHSMSWELKDDVPYDTLDILRDPKVAAEQIKLHSTGSGVYTSGMLEFCFVPPEMVSPDAPKVFQRAKEQILKNWDSYSPELQAQYKIQLDRIDRKAPGSEVVVLKGIFSRPNAPGEKKKHITFFNCMNHALSRVLMSAKHATSSDPLKDPEYDPHYLEMEADLDIMVEQLHFARKIASTSPLKDIIAVELNPGPKVQTDEQIRDWILNQFESTWHTGCACSMLPRDKGGVVDTQLKVYGTTNIRVADLSIIPIQVACHPMGLVYAIGEHAAEVIMGTSQL</sequence>
<feature type="active site" description="Proton acceptor" evidence="7">
    <location>
        <position position="590"/>
    </location>
</feature>
<feature type="active site" description="Proton donor" evidence="7">
    <location>
        <position position="547"/>
    </location>
</feature>
<keyword evidence="6" id="KW-0560">Oxidoreductase</keyword>
<evidence type="ECO:0000256" key="2">
    <source>
        <dbReference type="ARBA" id="ARBA00010790"/>
    </source>
</evidence>
<keyword evidence="5 8" id="KW-0274">FAD</keyword>
<evidence type="ECO:0000256" key="3">
    <source>
        <dbReference type="ARBA" id="ARBA00022630"/>
    </source>
</evidence>
<dbReference type="PANTHER" id="PTHR11552">
    <property type="entry name" value="GLUCOSE-METHANOL-CHOLINE GMC OXIDOREDUCTASE"/>
    <property type="match status" value="1"/>
</dbReference>
<dbReference type="GO" id="GO:0016614">
    <property type="term" value="F:oxidoreductase activity, acting on CH-OH group of donors"/>
    <property type="evidence" value="ECO:0007669"/>
    <property type="project" value="InterPro"/>
</dbReference>
<dbReference type="AlphaFoldDB" id="A0A4S4LU77"/>
<dbReference type="Gene3D" id="3.50.50.60">
    <property type="entry name" value="FAD/NAD(P)-binding domain"/>
    <property type="match status" value="1"/>
</dbReference>
<evidence type="ECO:0000259" key="10">
    <source>
        <dbReference type="PROSITE" id="PS00623"/>
    </source>
</evidence>
<dbReference type="SUPFAM" id="SSF51905">
    <property type="entry name" value="FAD/NAD(P)-binding domain"/>
    <property type="match status" value="1"/>
</dbReference>
<organism evidence="11 12">
    <name type="scientific">Antrodiella citrinella</name>
    <dbReference type="NCBI Taxonomy" id="2447956"/>
    <lineage>
        <taxon>Eukaryota</taxon>
        <taxon>Fungi</taxon>
        <taxon>Dikarya</taxon>
        <taxon>Basidiomycota</taxon>
        <taxon>Agaricomycotina</taxon>
        <taxon>Agaricomycetes</taxon>
        <taxon>Polyporales</taxon>
        <taxon>Steccherinaceae</taxon>
        <taxon>Antrodiella</taxon>
    </lineage>
</organism>
<keyword evidence="12" id="KW-1185">Reference proteome</keyword>
<evidence type="ECO:0000313" key="11">
    <source>
        <dbReference type="EMBL" id="THH16024.1"/>
    </source>
</evidence>
<comment type="similarity">
    <text evidence="2 9">Belongs to the GMC oxidoreductase family.</text>
</comment>
<dbReference type="Proteomes" id="UP000308730">
    <property type="component" value="Unassembled WGS sequence"/>
</dbReference>